<keyword evidence="2" id="KW-1185">Reference proteome</keyword>
<name>A0A1F5L8E3_PENAI</name>
<organism evidence="1 2">
    <name type="scientific">Penicillium arizonense</name>
    <dbReference type="NCBI Taxonomy" id="1835702"/>
    <lineage>
        <taxon>Eukaryota</taxon>
        <taxon>Fungi</taxon>
        <taxon>Dikarya</taxon>
        <taxon>Ascomycota</taxon>
        <taxon>Pezizomycotina</taxon>
        <taxon>Eurotiomycetes</taxon>
        <taxon>Eurotiomycetidae</taxon>
        <taxon>Eurotiales</taxon>
        <taxon>Aspergillaceae</taxon>
        <taxon>Penicillium</taxon>
    </lineage>
</organism>
<gene>
    <name evidence="1" type="ORF">PENARI_c022G06802</name>
</gene>
<dbReference type="EMBL" id="LXJU01000022">
    <property type="protein sequence ID" value="OGE49229.1"/>
    <property type="molecule type" value="Genomic_DNA"/>
</dbReference>
<dbReference type="GeneID" id="34580130"/>
<dbReference type="AlphaFoldDB" id="A0A1F5L8E3"/>
<evidence type="ECO:0000313" key="1">
    <source>
        <dbReference type="EMBL" id="OGE49229.1"/>
    </source>
</evidence>
<comment type="caution">
    <text evidence="1">The sequence shown here is derived from an EMBL/GenBank/DDBJ whole genome shotgun (WGS) entry which is preliminary data.</text>
</comment>
<protein>
    <submittedName>
        <fullName evidence="1">Uncharacterized protein</fullName>
    </submittedName>
</protein>
<dbReference type="Proteomes" id="UP000177622">
    <property type="component" value="Unassembled WGS sequence"/>
</dbReference>
<sequence length="102" mass="11342">MNTDFPLFPTTSSISTITANSTDIASPAPFTTTTNLRRHVGDHGLLVADTKPGPLRDMEQRIVMKFYDSAKAKHEDLDAVSQAQRSNAEYLTPMSLPDWYPE</sequence>
<dbReference type="RefSeq" id="XP_022484681.1">
    <property type="nucleotide sequence ID" value="XM_022635396.1"/>
</dbReference>
<reference evidence="1 2" key="1">
    <citation type="journal article" date="2016" name="Sci. Rep.">
        <title>Penicillium arizonense, a new, genome sequenced fungal species, reveals a high chemical diversity in secreted metabolites.</title>
        <authorList>
            <person name="Grijseels S."/>
            <person name="Nielsen J.C."/>
            <person name="Randelovic M."/>
            <person name="Nielsen J."/>
            <person name="Nielsen K.F."/>
            <person name="Workman M."/>
            <person name="Frisvad J.C."/>
        </authorList>
    </citation>
    <scope>NUCLEOTIDE SEQUENCE [LARGE SCALE GENOMIC DNA]</scope>
    <source>
        <strain evidence="1 2">CBS 141311</strain>
    </source>
</reference>
<proteinExistence type="predicted"/>
<accession>A0A1F5L8E3</accession>
<evidence type="ECO:0000313" key="2">
    <source>
        <dbReference type="Proteomes" id="UP000177622"/>
    </source>
</evidence>